<protein>
    <submittedName>
        <fullName evidence="8">Sensor histidine kinase YehU</fullName>
        <ecNumber evidence="8">2.7.13.3</ecNumber>
    </submittedName>
</protein>
<comment type="caution">
    <text evidence="8">The sequence shown here is derived from an EMBL/GenBank/DDBJ whole genome shotgun (WGS) entry which is preliminary data.</text>
</comment>
<accession>A0A1V4ING0</accession>
<evidence type="ECO:0000256" key="2">
    <source>
        <dbReference type="ARBA" id="ARBA00022553"/>
    </source>
</evidence>
<dbReference type="RefSeq" id="WP_242954398.1">
    <property type="nucleotide sequence ID" value="NZ_MZGV01000022.1"/>
</dbReference>
<proteinExistence type="predicted"/>
<feature type="coiled-coil region" evidence="5">
    <location>
        <begin position="368"/>
        <end position="400"/>
    </location>
</feature>
<gene>
    <name evidence="8" type="primary">yehU_5</name>
    <name evidence="8" type="ORF">CLORY_22550</name>
</gene>
<dbReference type="STRING" id="1450648.CLORY_22550"/>
<dbReference type="InterPro" id="IPR010559">
    <property type="entry name" value="Sig_transdc_His_kin_internal"/>
</dbReference>
<dbReference type="EMBL" id="MZGV01000022">
    <property type="protein sequence ID" value="OPJ61389.1"/>
    <property type="molecule type" value="Genomic_DNA"/>
</dbReference>
<reference evidence="8 9" key="1">
    <citation type="submission" date="2017-03" db="EMBL/GenBank/DDBJ databases">
        <title>Genome sequence of Clostridium oryzae DSM 28571.</title>
        <authorList>
            <person name="Poehlein A."/>
            <person name="Daniel R."/>
        </authorList>
    </citation>
    <scope>NUCLEOTIDE SEQUENCE [LARGE SCALE GENOMIC DNA]</scope>
    <source>
        <strain evidence="8 9">DSM 28571</strain>
    </source>
</reference>
<evidence type="ECO:0000313" key="9">
    <source>
        <dbReference type="Proteomes" id="UP000190080"/>
    </source>
</evidence>
<dbReference type="PANTHER" id="PTHR34220">
    <property type="entry name" value="SENSOR HISTIDINE KINASE YPDA"/>
    <property type="match status" value="1"/>
</dbReference>
<dbReference type="PROSITE" id="PS50885">
    <property type="entry name" value="HAMP"/>
    <property type="match status" value="1"/>
</dbReference>
<evidence type="ECO:0000313" key="8">
    <source>
        <dbReference type="EMBL" id="OPJ61389.1"/>
    </source>
</evidence>
<feature type="domain" description="HAMP" evidence="7">
    <location>
        <begin position="326"/>
        <end position="373"/>
    </location>
</feature>
<keyword evidence="5" id="KW-0175">Coiled coil</keyword>
<dbReference type="AlphaFoldDB" id="A0A1V4ING0"/>
<keyword evidence="4 8" id="KW-0418">Kinase</keyword>
<dbReference type="InterPro" id="IPR050640">
    <property type="entry name" value="Bact_2-comp_sensor_kinase"/>
</dbReference>
<organism evidence="8 9">
    <name type="scientific">Clostridium oryzae</name>
    <dbReference type="NCBI Taxonomy" id="1450648"/>
    <lineage>
        <taxon>Bacteria</taxon>
        <taxon>Bacillati</taxon>
        <taxon>Bacillota</taxon>
        <taxon>Clostridia</taxon>
        <taxon>Eubacteriales</taxon>
        <taxon>Clostridiaceae</taxon>
        <taxon>Clostridium</taxon>
    </lineage>
</organism>
<evidence type="ECO:0000256" key="6">
    <source>
        <dbReference type="SAM" id="Phobius"/>
    </source>
</evidence>
<keyword evidence="2" id="KW-0597">Phosphoprotein</keyword>
<feature type="transmembrane region" description="Helical" evidence="6">
    <location>
        <begin position="21"/>
        <end position="40"/>
    </location>
</feature>
<keyword evidence="6" id="KW-1133">Transmembrane helix</keyword>
<comment type="subcellular location">
    <subcellularLocation>
        <location evidence="1">Membrane</location>
    </subcellularLocation>
</comment>
<dbReference type="Pfam" id="PF02518">
    <property type="entry name" value="HATPase_c"/>
    <property type="match status" value="1"/>
</dbReference>
<dbReference type="GO" id="GO:0016020">
    <property type="term" value="C:membrane"/>
    <property type="evidence" value="ECO:0007669"/>
    <property type="project" value="UniProtKB-SubCell"/>
</dbReference>
<name>A0A1V4ING0_9CLOT</name>
<evidence type="ECO:0000256" key="4">
    <source>
        <dbReference type="ARBA" id="ARBA00022777"/>
    </source>
</evidence>
<evidence type="ECO:0000256" key="3">
    <source>
        <dbReference type="ARBA" id="ARBA00022679"/>
    </source>
</evidence>
<keyword evidence="3 8" id="KW-0808">Transferase</keyword>
<sequence length="611" mass="72172">MLVKRSLFSFINDIPLNFKFLMIYVLCVLVPMLTINIVFVNKISQDMKSREKENLNISINRAQTDITSIMEGCVDITHSVSSDKYLYEKMEKSYRNDSQYYEVYNDLLRERINRYLPIYNNVSFITLYTTNNTIDNGGNYSIINKHIKKSPWYKYISKSNNAVMLYSYMGKAYDGSKNRTQYLSIMRHLNEFASSGDKYEQILKIDIDMRKMYDIFDRERDYLNLMLVDPKGNIICSTDHQYEKYLSKGYINFSKVYHNFKDKIDFNRSLGRAEYLDGWRIIGIANHGKILHESEQSNSFNFIIIFGVTFISSVLIYIIVMSYNYRLKKLLKHMKGVENQKFELIQMPEGKDEIGNLILRFNMMTSRINTLINDVYKLQLKKKNLEIQRVQAELRFLQSQIDPHFLFNTLNAVMAVCVRNNYTDLTEVIKYLSKIFRRLVSWKDDLVTVREEISFTEMYLKIEKFRFLEKFNYEIEVDEDILDFRIPKMSIQTIVENACKHGIQNSTDIGIVKIRVTQKCDFLFVDVEDNGSGIEEEKLKEILESLLEEEELYESIGIRNVYKRLHLYYGGKVEFDIKSDTDKGTIVHFGIDMKVLNEDKSVKQESVYKQL</sequence>
<feature type="transmembrane region" description="Helical" evidence="6">
    <location>
        <begin position="302"/>
        <end position="325"/>
    </location>
</feature>
<evidence type="ECO:0000256" key="1">
    <source>
        <dbReference type="ARBA" id="ARBA00004370"/>
    </source>
</evidence>
<evidence type="ECO:0000256" key="5">
    <source>
        <dbReference type="SAM" id="Coils"/>
    </source>
</evidence>
<keyword evidence="6" id="KW-0812">Transmembrane</keyword>
<dbReference type="EC" id="2.7.13.3" evidence="8"/>
<dbReference type="InterPro" id="IPR003594">
    <property type="entry name" value="HATPase_dom"/>
</dbReference>
<dbReference type="Gene3D" id="6.10.340.10">
    <property type="match status" value="1"/>
</dbReference>
<keyword evidence="9" id="KW-1185">Reference proteome</keyword>
<dbReference type="InterPro" id="IPR003660">
    <property type="entry name" value="HAMP_dom"/>
</dbReference>
<dbReference type="Gene3D" id="3.30.565.10">
    <property type="entry name" value="Histidine kinase-like ATPase, C-terminal domain"/>
    <property type="match status" value="1"/>
</dbReference>
<dbReference type="Pfam" id="PF06580">
    <property type="entry name" value="His_kinase"/>
    <property type="match status" value="1"/>
</dbReference>
<dbReference type="Proteomes" id="UP000190080">
    <property type="component" value="Unassembled WGS sequence"/>
</dbReference>
<dbReference type="SUPFAM" id="SSF55874">
    <property type="entry name" value="ATPase domain of HSP90 chaperone/DNA topoisomerase II/histidine kinase"/>
    <property type="match status" value="1"/>
</dbReference>
<evidence type="ECO:0000259" key="7">
    <source>
        <dbReference type="PROSITE" id="PS50885"/>
    </source>
</evidence>
<dbReference type="PANTHER" id="PTHR34220:SF7">
    <property type="entry name" value="SENSOR HISTIDINE KINASE YPDA"/>
    <property type="match status" value="1"/>
</dbReference>
<dbReference type="InterPro" id="IPR036890">
    <property type="entry name" value="HATPase_C_sf"/>
</dbReference>
<keyword evidence="6" id="KW-0472">Membrane</keyword>
<dbReference type="GO" id="GO:0000155">
    <property type="term" value="F:phosphorelay sensor kinase activity"/>
    <property type="evidence" value="ECO:0007669"/>
    <property type="project" value="InterPro"/>
</dbReference>